<evidence type="ECO:0000256" key="1">
    <source>
        <dbReference type="SAM" id="MobiDB-lite"/>
    </source>
</evidence>
<gene>
    <name evidence="3" type="ordered locus">FRAAL0585</name>
</gene>
<keyword evidence="2" id="KW-1133">Transmembrane helix</keyword>
<keyword evidence="2" id="KW-0472">Membrane</keyword>
<evidence type="ECO:0000256" key="2">
    <source>
        <dbReference type="SAM" id="Phobius"/>
    </source>
</evidence>
<reference evidence="3 4" key="1">
    <citation type="journal article" date="2007" name="Genome Res.">
        <title>Genome characteristics of facultatively symbiotic Frankia sp. strains reflect host range and host plant biogeography.</title>
        <authorList>
            <person name="Normand P."/>
            <person name="Lapierre P."/>
            <person name="Tisa L.S."/>
            <person name="Gogarten J.P."/>
            <person name="Alloisio N."/>
            <person name="Bagnarol E."/>
            <person name="Bassi C.A."/>
            <person name="Berry A.M."/>
            <person name="Bickhart D.M."/>
            <person name="Choisne N."/>
            <person name="Couloux A."/>
            <person name="Cournoyer B."/>
            <person name="Cruveiller S."/>
            <person name="Daubin V."/>
            <person name="Demange N."/>
            <person name="Francino M.P."/>
            <person name="Goltsman E."/>
            <person name="Huang Y."/>
            <person name="Kopp O.R."/>
            <person name="Labarre L."/>
            <person name="Lapidus A."/>
            <person name="Lavire C."/>
            <person name="Marechal J."/>
            <person name="Martinez M."/>
            <person name="Mastronunzio J.E."/>
            <person name="Mullin B.C."/>
            <person name="Niemann J."/>
            <person name="Pujic P."/>
            <person name="Rawnsley T."/>
            <person name="Rouy Z."/>
            <person name="Schenowitz C."/>
            <person name="Sellstedt A."/>
            <person name="Tavares F."/>
            <person name="Tomkins J.P."/>
            <person name="Vallenet D."/>
            <person name="Valverde C."/>
            <person name="Wall L.G."/>
            <person name="Wang Y."/>
            <person name="Medigue C."/>
            <person name="Benson D.R."/>
        </authorList>
    </citation>
    <scope>NUCLEOTIDE SEQUENCE [LARGE SCALE GENOMIC DNA]</scope>
    <source>
        <strain evidence="4">DSM 45986 / CECT 9034 / ACN14a</strain>
    </source>
</reference>
<dbReference type="AlphaFoldDB" id="Q0RT44"/>
<feature type="region of interest" description="Disordered" evidence="1">
    <location>
        <begin position="18"/>
        <end position="51"/>
    </location>
</feature>
<feature type="transmembrane region" description="Helical" evidence="2">
    <location>
        <begin position="171"/>
        <end position="190"/>
    </location>
</feature>
<dbReference type="Proteomes" id="UP000000657">
    <property type="component" value="Chromosome"/>
</dbReference>
<dbReference type="STRING" id="326424.FRAAL0585"/>
<dbReference type="HOGENOM" id="CLU_1014714_0_0_11"/>
<protein>
    <submittedName>
        <fullName evidence="3">Uncharacterized protein</fullName>
    </submittedName>
</protein>
<dbReference type="eggNOG" id="ENOG502ZF5M">
    <property type="taxonomic scope" value="Bacteria"/>
</dbReference>
<dbReference type="KEGG" id="fal:FRAAL0585"/>
<feature type="transmembrane region" description="Helical" evidence="2">
    <location>
        <begin position="120"/>
        <end position="139"/>
    </location>
</feature>
<dbReference type="EMBL" id="CT573213">
    <property type="protein sequence ID" value="CAJ59259.1"/>
    <property type="molecule type" value="Genomic_DNA"/>
</dbReference>
<proteinExistence type="predicted"/>
<organism evidence="3 4">
    <name type="scientific">Frankia alni (strain DSM 45986 / CECT 9034 / ACN14a)</name>
    <dbReference type="NCBI Taxonomy" id="326424"/>
    <lineage>
        <taxon>Bacteria</taxon>
        <taxon>Bacillati</taxon>
        <taxon>Actinomycetota</taxon>
        <taxon>Actinomycetes</taxon>
        <taxon>Frankiales</taxon>
        <taxon>Frankiaceae</taxon>
        <taxon>Frankia</taxon>
    </lineage>
</organism>
<keyword evidence="4" id="KW-1185">Reference proteome</keyword>
<evidence type="ECO:0000313" key="3">
    <source>
        <dbReference type="EMBL" id="CAJ59259.1"/>
    </source>
</evidence>
<name>Q0RT44_FRAAA</name>
<accession>Q0RT44</accession>
<feature type="transmembrane region" description="Helical" evidence="2">
    <location>
        <begin position="90"/>
        <end position="108"/>
    </location>
</feature>
<keyword evidence="2" id="KW-0812">Transmembrane</keyword>
<feature type="transmembrane region" description="Helical" evidence="2">
    <location>
        <begin position="65"/>
        <end position="84"/>
    </location>
</feature>
<evidence type="ECO:0000313" key="4">
    <source>
        <dbReference type="Proteomes" id="UP000000657"/>
    </source>
</evidence>
<sequence length="274" mass="27478">MRRIIAVPPLEFDAVMGQGGPRGTGGAAPAIPPPEDPTTGSGTGTGAGGARRWTAGWAATRTGRIARATVAALLTVGLAVAAHVLACGRAPAVAVVLVGIVLVLRVCWGVSERRVSMSRLVGLVLAVQGCLHVAFGLSAPAGHAGHAGIGGGADHAGLAAASPADLVPGGAAMLGLHLAAALLLAGWLALGERLLWQAARGAVRVARRAVGRLHRPRPAGGVPATVASQRILAISRPPDAACSLWLRHVVVRRGPPRLAARQTAARRGAQASVS</sequence>